<dbReference type="GO" id="GO:0016787">
    <property type="term" value="F:hydrolase activity"/>
    <property type="evidence" value="ECO:0007669"/>
    <property type="project" value="UniProtKB-KW"/>
</dbReference>
<sequence length="279" mass="31790">MEPLFWPSAGQMPVRNLRRKLQYGQLFWREVGRGQTVIFLHGSWHDGDQWSETLALMGRQYHCLAPDLIGFGESERLQDKTAYSIAMQVKTLAELLDSLRIGSVVLVGHSLGAWVAARYALRYPEQVKGLCVLEPEGFAYTPKRWRRERWLISPLSGLWLAITKPFARKSTPGQTPTWLQNYHWRQLLRRHPAACRLLFQRRRNVLEPEIVGGLANLSMPMVALQGEHVGETSRQLTQTFETAAPRATVKVLPGKDELPTYGAKAIAEFLGHWLPVIDK</sequence>
<organism evidence="2 3">
    <name type="scientific">Adonisia turfae CCMR0081</name>
    <dbReference type="NCBI Taxonomy" id="2292702"/>
    <lineage>
        <taxon>Bacteria</taxon>
        <taxon>Bacillati</taxon>
        <taxon>Cyanobacteriota</taxon>
        <taxon>Adonisia</taxon>
        <taxon>Adonisia turfae</taxon>
    </lineage>
</organism>
<dbReference type="InterPro" id="IPR050266">
    <property type="entry name" value="AB_hydrolase_sf"/>
</dbReference>
<evidence type="ECO:0000313" key="2">
    <source>
        <dbReference type="EMBL" id="NEZ55548.1"/>
    </source>
</evidence>
<dbReference type="SUPFAM" id="SSF53474">
    <property type="entry name" value="alpha/beta-Hydrolases"/>
    <property type="match status" value="1"/>
</dbReference>
<dbReference type="Pfam" id="PF12697">
    <property type="entry name" value="Abhydrolase_6"/>
    <property type="match status" value="1"/>
</dbReference>
<keyword evidence="3" id="KW-1185">Reference proteome</keyword>
<name>A0A6M0RH22_9CYAN</name>
<dbReference type="RefSeq" id="WP_163697443.1">
    <property type="nucleotide sequence ID" value="NZ_QXHD01000004.1"/>
</dbReference>
<evidence type="ECO:0000259" key="1">
    <source>
        <dbReference type="Pfam" id="PF12697"/>
    </source>
</evidence>
<proteinExistence type="predicted"/>
<dbReference type="PRINTS" id="PR00111">
    <property type="entry name" value="ABHYDROLASE"/>
</dbReference>
<dbReference type="InterPro" id="IPR029058">
    <property type="entry name" value="AB_hydrolase_fold"/>
</dbReference>
<feature type="domain" description="AB hydrolase-1" evidence="1">
    <location>
        <begin position="37"/>
        <end position="261"/>
    </location>
</feature>
<keyword evidence="2" id="KW-0378">Hydrolase</keyword>
<dbReference type="Gene3D" id="3.40.50.1820">
    <property type="entry name" value="alpha/beta hydrolase"/>
    <property type="match status" value="1"/>
</dbReference>
<reference evidence="2 3" key="1">
    <citation type="journal article" date="2020" name="Microb. Ecol.">
        <title>Ecogenomics of the Marine Benthic Filamentous Cyanobacterium Adonisia.</title>
        <authorList>
            <person name="Walter J.M."/>
            <person name="Coutinho F.H."/>
            <person name="Leomil L."/>
            <person name="Hargreaves P.I."/>
            <person name="Campeao M.E."/>
            <person name="Vieira V.V."/>
            <person name="Silva B.S."/>
            <person name="Fistarol G.O."/>
            <person name="Salomon P.S."/>
            <person name="Sawabe T."/>
            <person name="Mino S."/>
            <person name="Hosokawa M."/>
            <person name="Miyashita H."/>
            <person name="Maruyama F."/>
            <person name="van Verk M.C."/>
            <person name="Dutilh B.E."/>
            <person name="Thompson C.C."/>
            <person name="Thompson F.L."/>
        </authorList>
    </citation>
    <scope>NUCLEOTIDE SEQUENCE [LARGE SCALE GENOMIC DNA]</scope>
    <source>
        <strain evidence="2 3">CCMR0081</strain>
    </source>
</reference>
<gene>
    <name evidence="2" type="ORF">DXZ20_07645</name>
</gene>
<dbReference type="PANTHER" id="PTHR43798">
    <property type="entry name" value="MONOACYLGLYCEROL LIPASE"/>
    <property type="match status" value="1"/>
</dbReference>
<protein>
    <submittedName>
        <fullName evidence="2">Alpha/beta hydrolase</fullName>
    </submittedName>
</protein>
<dbReference type="Proteomes" id="UP000481033">
    <property type="component" value="Unassembled WGS sequence"/>
</dbReference>
<dbReference type="AlphaFoldDB" id="A0A6M0RH22"/>
<comment type="caution">
    <text evidence="2">The sequence shown here is derived from an EMBL/GenBank/DDBJ whole genome shotgun (WGS) entry which is preliminary data.</text>
</comment>
<evidence type="ECO:0000313" key="3">
    <source>
        <dbReference type="Proteomes" id="UP000481033"/>
    </source>
</evidence>
<accession>A0A6M0RH22</accession>
<dbReference type="EMBL" id="QXHD01000004">
    <property type="protein sequence ID" value="NEZ55548.1"/>
    <property type="molecule type" value="Genomic_DNA"/>
</dbReference>
<dbReference type="InterPro" id="IPR000073">
    <property type="entry name" value="AB_hydrolase_1"/>
</dbReference>